<feature type="transmembrane region" description="Helical" evidence="1">
    <location>
        <begin position="56"/>
        <end position="77"/>
    </location>
</feature>
<keyword evidence="1" id="KW-0472">Membrane</keyword>
<accession>R9B1D4</accession>
<dbReference type="EMBL" id="AQFM01000036">
    <property type="protein sequence ID" value="EOR08227.1"/>
    <property type="molecule type" value="Genomic_DNA"/>
</dbReference>
<dbReference type="PATRIC" id="fig|1120927.3.peg.1533"/>
<reference evidence="2 3" key="1">
    <citation type="submission" date="2013-03" db="EMBL/GenBank/DDBJ databases">
        <title>The Genome Sequence of Acinetobacter tandoii CIP 107469.</title>
        <authorList>
            <consortium name="The Broad Institute Genome Sequencing Platform"/>
            <consortium name="The Broad Institute Genome Sequencing Center for Infectious Disease"/>
            <person name="Cerqueira G."/>
            <person name="Feldgarden M."/>
            <person name="Courvalin P."/>
            <person name="Perichon B."/>
            <person name="Grillot-Courvalin C."/>
            <person name="Clermont D."/>
            <person name="Rocha E."/>
            <person name="Yoon E.-J."/>
            <person name="Nemec A."/>
            <person name="Walker B."/>
            <person name="Young S.K."/>
            <person name="Zeng Q."/>
            <person name="Gargeya S."/>
            <person name="Fitzgerald M."/>
            <person name="Haas B."/>
            <person name="Abouelleil A."/>
            <person name="Alvarado L."/>
            <person name="Arachchi H.M."/>
            <person name="Berlin A.M."/>
            <person name="Chapman S.B."/>
            <person name="Dewar J."/>
            <person name="Goldberg J."/>
            <person name="Griggs A."/>
            <person name="Gujja S."/>
            <person name="Hansen M."/>
            <person name="Howarth C."/>
            <person name="Imamovic A."/>
            <person name="Larimer J."/>
            <person name="McCowan C."/>
            <person name="Murphy C."/>
            <person name="Neiman D."/>
            <person name="Pearson M."/>
            <person name="Priest M."/>
            <person name="Roberts A."/>
            <person name="Saif S."/>
            <person name="Shea T."/>
            <person name="Sisk P."/>
            <person name="Sykes S."/>
            <person name="Wortman J."/>
            <person name="Nusbaum C."/>
            <person name="Birren B."/>
        </authorList>
    </citation>
    <scope>NUCLEOTIDE SEQUENCE [LARGE SCALE GENOMIC DNA]</scope>
    <source>
        <strain evidence="2 3">CIP 107469</strain>
    </source>
</reference>
<name>R9B1D4_9GAMM</name>
<keyword evidence="1" id="KW-0812">Transmembrane</keyword>
<dbReference type="RefSeq" id="WP_016166667.1">
    <property type="nucleotide sequence ID" value="NZ_JHZG01000011.1"/>
</dbReference>
<protein>
    <submittedName>
        <fullName evidence="2">Uncharacterized protein</fullName>
    </submittedName>
</protein>
<proteinExistence type="predicted"/>
<dbReference type="AlphaFoldDB" id="R9B1D4"/>
<keyword evidence="3" id="KW-1185">Reference proteome</keyword>
<sequence>MLKYTNCEKCEGCKIFDGKDGTEARPCHQPVPTIVVDPIVVMSSNGEQLEDGFSWLWFYFTGIGVGMLFGYLIAFAIT</sequence>
<comment type="caution">
    <text evidence="2">The sequence shown here is derived from an EMBL/GenBank/DDBJ whole genome shotgun (WGS) entry which is preliminary data.</text>
</comment>
<keyword evidence="1" id="KW-1133">Transmembrane helix</keyword>
<evidence type="ECO:0000256" key="1">
    <source>
        <dbReference type="SAM" id="Phobius"/>
    </source>
</evidence>
<evidence type="ECO:0000313" key="2">
    <source>
        <dbReference type="EMBL" id="EOR08227.1"/>
    </source>
</evidence>
<gene>
    <name evidence="2" type="ORF">I593_01582</name>
</gene>
<dbReference type="Proteomes" id="UP000016201">
    <property type="component" value="Unassembled WGS sequence"/>
</dbReference>
<organism evidence="2 3">
    <name type="scientific">Acinetobacter tandoii DSM 14970 = CIP 107469</name>
    <dbReference type="NCBI Taxonomy" id="1120927"/>
    <lineage>
        <taxon>Bacteria</taxon>
        <taxon>Pseudomonadati</taxon>
        <taxon>Pseudomonadota</taxon>
        <taxon>Gammaproteobacteria</taxon>
        <taxon>Moraxellales</taxon>
        <taxon>Moraxellaceae</taxon>
        <taxon>Acinetobacter</taxon>
    </lineage>
</organism>
<evidence type="ECO:0000313" key="3">
    <source>
        <dbReference type="Proteomes" id="UP000016201"/>
    </source>
</evidence>